<dbReference type="OrthoDB" id="9795264at2"/>
<sequence length="71" mass="7930">METTLNLVFEKASGKKHTMRIADAKLSQDPIKVKALMDYIVDNNLIYVKDDALVAALEANLQNVTENPIEL</sequence>
<dbReference type="RefSeq" id="WP_079589302.1">
    <property type="nucleotide sequence ID" value="NZ_DAMBHZ010000001.1"/>
</dbReference>
<name>A0A1T5B3L5_9FIRM</name>
<dbReference type="AlphaFoldDB" id="A0A1T5B3L5"/>
<accession>A0A1T5B3L5</accession>
<keyword evidence="2" id="KW-1185">Reference proteome</keyword>
<reference evidence="2" key="1">
    <citation type="submission" date="2017-02" db="EMBL/GenBank/DDBJ databases">
        <authorList>
            <person name="Varghese N."/>
            <person name="Submissions S."/>
        </authorList>
    </citation>
    <scope>NUCLEOTIDE SEQUENCE [LARGE SCALE GENOMIC DNA]</scope>
    <source>
        <strain evidence="2">ATCC 35199</strain>
    </source>
</reference>
<dbReference type="InterPro" id="IPR021321">
    <property type="entry name" value="DUF2922"/>
</dbReference>
<protein>
    <recommendedName>
        <fullName evidence="3">DUF2922 domain-containing protein</fullName>
    </recommendedName>
</protein>
<evidence type="ECO:0000313" key="1">
    <source>
        <dbReference type="EMBL" id="SKB41785.1"/>
    </source>
</evidence>
<evidence type="ECO:0008006" key="3">
    <source>
        <dbReference type="Google" id="ProtNLM"/>
    </source>
</evidence>
<organism evidence="1 2">
    <name type="scientific">Acetoanaerobium noterae</name>
    <dbReference type="NCBI Taxonomy" id="745369"/>
    <lineage>
        <taxon>Bacteria</taxon>
        <taxon>Bacillati</taxon>
        <taxon>Bacillota</taxon>
        <taxon>Clostridia</taxon>
        <taxon>Peptostreptococcales</taxon>
        <taxon>Filifactoraceae</taxon>
        <taxon>Acetoanaerobium</taxon>
    </lineage>
</organism>
<dbReference type="EMBL" id="FUYN01000002">
    <property type="protein sequence ID" value="SKB41785.1"/>
    <property type="molecule type" value="Genomic_DNA"/>
</dbReference>
<evidence type="ECO:0000313" key="2">
    <source>
        <dbReference type="Proteomes" id="UP000243406"/>
    </source>
</evidence>
<proteinExistence type="predicted"/>
<dbReference type="Pfam" id="PF11148">
    <property type="entry name" value="DUF2922"/>
    <property type="match status" value="1"/>
</dbReference>
<dbReference type="Proteomes" id="UP000243406">
    <property type="component" value="Unassembled WGS sequence"/>
</dbReference>
<gene>
    <name evidence="1" type="ORF">SAMN02745120_1424</name>
</gene>